<feature type="compositionally biased region" description="Basic and acidic residues" evidence="1">
    <location>
        <begin position="307"/>
        <end position="316"/>
    </location>
</feature>
<feature type="region of interest" description="Disordered" evidence="1">
    <location>
        <begin position="300"/>
        <end position="371"/>
    </location>
</feature>
<dbReference type="PANTHER" id="PTHR37935">
    <property type="entry name" value="CHROMOSOME UNDETERMINED SCAFFOLD_14, WHOLE GENOME SHOTGUN SEQUENCE"/>
    <property type="match status" value="1"/>
</dbReference>
<dbReference type="HOGENOM" id="CLU_051767_0_0_1"/>
<keyword evidence="2" id="KW-0472">Membrane</keyword>
<feature type="compositionally biased region" description="Polar residues" evidence="1">
    <location>
        <begin position="337"/>
        <end position="349"/>
    </location>
</feature>
<organism evidence="3 4">
    <name type="scientific">Globisporangium ultimum (strain ATCC 200006 / CBS 805.95 / DAOM BR144)</name>
    <name type="common">Pythium ultimum</name>
    <dbReference type="NCBI Taxonomy" id="431595"/>
    <lineage>
        <taxon>Eukaryota</taxon>
        <taxon>Sar</taxon>
        <taxon>Stramenopiles</taxon>
        <taxon>Oomycota</taxon>
        <taxon>Peronosporomycetes</taxon>
        <taxon>Pythiales</taxon>
        <taxon>Pythiaceae</taxon>
        <taxon>Globisporangium</taxon>
    </lineage>
</organism>
<dbReference type="Proteomes" id="UP000019132">
    <property type="component" value="Unassembled WGS sequence"/>
</dbReference>
<feature type="transmembrane region" description="Helical" evidence="2">
    <location>
        <begin position="20"/>
        <end position="37"/>
    </location>
</feature>
<dbReference type="EnsemblProtists" id="PYU1_T003731">
    <property type="protein sequence ID" value="PYU1_T003731"/>
    <property type="gene ID" value="PYU1_G003721"/>
</dbReference>
<protein>
    <submittedName>
        <fullName evidence="3">Uncharacterized protein</fullName>
    </submittedName>
</protein>
<dbReference type="EMBL" id="GL376638">
    <property type="status" value="NOT_ANNOTATED_CDS"/>
    <property type="molecule type" value="Genomic_DNA"/>
</dbReference>
<feature type="compositionally biased region" description="Basic and acidic residues" evidence="1">
    <location>
        <begin position="353"/>
        <end position="362"/>
    </location>
</feature>
<accession>K3WFJ0</accession>
<dbReference type="VEuPathDB" id="FungiDB:PYU1_G003721"/>
<keyword evidence="4" id="KW-1185">Reference proteome</keyword>
<name>K3WFJ0_GLOUD</name>
<dbReference type="InParanoid" id="K3WFJ0"/>
<evidence type="ECO:0000256" key="2">
    <source>
        <dbReference type="SAM" id="Phobius"/>
    </source>
</evidence>
<reference evidence="3" key="3">
    <citation type="submission" date="2015-02" db="UniProtKB">
        <authorList>
            <consortium name="EnsemblProtists"/>
        </authorList>
    </citation>
    <scope>IDENTIFICATION</scope>
    <source>
        <strain evidence="3">DAOM BR144</strain>
    </source>
</reference>
<reference evidence="4" key="2">
    <citation type="submission" date="2010-04" db="EMBL/GenBank/DDBJ databases">
        <authorList>
            <person name="Buell R."/>
            <person name="Hamilton J."/>
            <person name="Hostetler J."/>
        </authorList>
    </citation>
    <scope>NUCLEOTIDE SEQUENCE [LARGE SCALE GENOMIC DNA]</scope>
    <source>
        <strain evidence="4">DAOM:BR144</strain>
    </source>
</reference>
<dbReference type="PANTHER" id="PTHR37935:SF1">
    <property type="entry name" value="CHROMOSOME UNDETERMINED SCAFFOLD_14, WHOLE GENOME SHOTGUN SEQUENCE"/>
    <property type="match status" value="1"/>
</dbReference>
<reference evidence="4" key="1">
    <citation type="journal article" date="2010" name="Genome Biol.">
        <title>Genome sequence of the necrotrophic plant pathogen Pythium ultimum reveals original pathogenicity mechanisms and effector repertoire.</title>
        <authorList>
            <person name="Levesque C.A."/>
            <person name="Brouwer H."/>
            <person name="Cano L."/>
            <person name="Hamilton J.P."/>
            <person name="Holt C."/>
            <person name="Huitema E."/>
            <person name="Raffaele S."/>
            <person name="Robideau G.P."/>
            <person name="Thines M."/>
            <person name="Win J."/>
            <person name="Zerillo M.M."/>
            <person name="Beakes G.W."/>
            <person name="Boore J.L."/>
            <person name="Busam D."/>
            <person name="Dumas B."/>
            <person name="Ferriera S."/>
            <person name="Fuerstenberg S.I."/>
            <person name="Gachon C.M."/>
            <person name="Gaulin E."/>
            <person name="Govers F."/>
            <person name="Grenville-Briggs L."/>
            <person name="Horner N."/>
            <person name="Hostetler J."/>
            <person name="Jiang R.H."/>
            <person name="Johnson J."/>
            <person name="Krajaejun T."/>
            <person name="Lin H."/>
            <person name="Meijer H.J."/>
            <person name="Moore B."/>
            <person name="Morris P."/>
            <person name="Phuntmart V."/>
            <person name="Puiu D."/>
            <person name="Shetty J."/>
            <person name="Stajich J.E."/>
            <person name="Tripathy S."/>
            <person name="Wawra S."/>
            <person name="van West P."/>
            <person name="Whitty B.R."/>
            <person name="Coutinho P.M."/>
            <person name="Henrissat B."/>
            <person name="Martin F."/>
            <person name="Thomas P.D."/>
            <person name="Tyler B.M."/>
            <person name="De Vries R.P."/>
            <person name="Kamoun S."/>
            <person name="Yandell M."/>
            <person name="Tisserat N."/>
            <person name="Buell C.R."/>
        </authorList>
    </citation>
    <scope>NUCLEOTIDE SEQUENCE</scope>
    <source>
        <strain evidence="4">DAOM:BR144</strain>
    </source>
</reference>
<dbReference type="AlphaFoldDB" id="K3WFJ0"/>
<keyword evidence="2" id="KW-0812">Transmembrane</keyword>
<dbReference type="OMA" id="LSWIWEN"/>
<evidence type="ECO:0000313" key="4">
    <source>
        <dbReference type="Proteomes" id="UP000019132"/>
    </source>
</evidence>
<keyword evidence="2" id="KW-1133">Transmembrane helix</keyword>
<proteinExistence type="predicted"/>
<evidence type="ECO:0000313" key="3">
    <source>
        <dbReference type="EnsemblProtists" id="PYU1_T003731"/>
    </source>
</evidence>
<sequence length="371" mass="41263">MDAVPDRELIRHLLRPQRVWLWLGGTLFMGIALMAFAPELKVGVSKHTADVASKSLQDETLQGHTRELASQIVQTVLNDPKVLDQASQFLQRLVVMDTTRDALRGLIIHTLNDPVTLKHVSNLAKHTVSLLLEDANMRHQVVDLLRATVLDPKAKESILLLIDQLMKDEQTRRNLAQLLAHTFVQDPVKQNVTRTLGESVHDVLSRADIQNHAKHFVGNVVKDQTVQAQSGDAIWSTVVYAITPGWLSWIWRNDTAGTEAGSKTSIDKVVILESEAAASKDGKSSKKTVDDVVIVTRDVPSATTAGKEGETEEKNKSRIKRTPTKQPQRSMPRRQTSKNPTEGSKSDPSASKEFSEEYERRHWNGTGSGFL</sequence>
<evidence type="ECO:0000256" key="1">
    <source>
        <dbReference type="SAM" id="MobiDB-lite"/>
    </source>
</evidence>
<dbReference type="eggNOG" id="ENOG502QPJT">
    <property type="taxonomic scope" value="Eukaryota"/>
</dbReference>